<dbReference type="Pfam" id="PF07227">
    <property type="entry name" value="PHD_Oberon"/>
    <property type="match status" value="1"/>
</dbReference>
<evidence type="ECO:0000259" key="7">
    <source>
        <dbReference type="Pfam" id="PF23299"/>
    </source>
</evidence>
<evidence type="ECO:0000259" key="8">
    <source>
        <dbReference type="Pfam" id="PF24590"/>
    </source>
</evidence>
<evidence type="ECO:0000259" key="6">
    <source>
        <dbReference type="Pfam" id="PF07227"/>
    </source>
</evidence>
<comment type="subcellular location">
    <subcellularLocation>
        <location evidence="1">Nucleus</location>
    </subcellularLocation>
</comment>
<evidence type="ECO:0008006" key="11">
    <source>
        <dbReference type="Google" id="ProtNLM"/>
    </source>
</evidence>
<evidence type="ECO:0000256" key="1">
    <source>
        <dbReference type="ARBA" id="ARBA00004123"/>
    </source>
</evidence>
<feature type="domain" description="DUF7081" evidence="7">
    <location>
        <begin position="34"/>
        <end position="124"/>
    </location>
</feature>
<keyword evidence="5" id="KW-0539">Nucleus</keyword>
<dbReference type="AlphaFoldDB" id="A0A8X8WDH5"/>
<name>A0A8X8WDH5_SALSN</name>
<evidence type="ECO:0000256" key="2">
    <source>
        <dbReference type="ARBA" id="ARBA00022723"/>
    </source>
</evidence>
<reference evidence="9" key="2">
    <citation type="submission" date="2020-08" db="EMBL/GenBank/DDBJ databases">
        <title>Plant Genome Project.</title>
        <authorList>
            <person name="Zhang R.-G."/>
        </authorList>
    </citation>
    <scope>NUCLEOTIDE SEQUENCE</scope>
    <source>
        <strain evidence="9">Huo1</strain>
        <tissue evidence="9">Leaf</tissue>
    </source>
</reference>
<keyword evidence="2" id="KW-0479">Metal-binding</keyword>
<feature type="domain" description="Oberon-like PHD finger" evidence="6">
    <location>
        <begin position="162"/>
        <end position="287"/>
    </location>
</feature>
<reference evidence="9" key="1">
    <citation type="submission" date="2018-01" db="EMBL/GenBank/DDBJ databases">
        <authorList>
            <person name="Mao J.F."/>
        </authorList>
    </citation>
    <scope>NUCLEOTIDE SEQUENCE</scope>
    <source>
        <strain evidence="9">Huo1</strain>
        <tissue evidence="9">Leaf</tissue>
    </source>
</reference>
<dbReference type="Pfam" id="PF24590">
    <property type="entry name" value="DUF7615"/>
    <property type="match status" value="1"/>
</dbReference>
<evidence type="ECO:0000256" key="5">
    <source>
        <dbReference type="ARBA" id="ARBA00023242"/>
    </source>
</evidence>
<keyword evidence="3" id="KW-0863">Zinc-finger</keyword>
<gene>
    <name evidence="9" type="ORF">SASPL_147320</name>
</gene>
<dbReference type="GO" id="GO:0008270">
    <property type="term" value="F:zinc ion binding"/>
    <property type="evidence" value="ECO:0007669"/>
    <property type="project" value="UniProtKB-KW"/>
</dbReference>
<keyword evidence="10" id="KW-1185">Reference proteome</keyword>
<dbReference type="GO" id="GO:0005634">
    <property type="term" value="C:nucleus"/>
    <property type="evidence" value="ECO:0007669"/>
    <property type="project" value="UniProtKB-SubCell"/>
</dbReference>
<sequence>MTCEPEKESMDIESAGESKEIPYEVVGNGLSLYPVFANDSGEGLPYAPQDWPNPGDNWRWKVGKRISVSGYFRDRYIYVPSRFRKIGDCKGFKSRLSLEHYIREKFPCADVDAFFASFSWGIPSKLSKKDAADRDMLRLLPEPAKDPVSDGVARCKAGNRFCSSLAAQEESASQIMLCDICCGEAGFCRDCCCILCSQTIDKASEEYNSIRCEADIEGGTCGHSCHIDCALRAYMAGTVGGSIGLDAEYYCRCCDSRTDLVPHVTRLINDWQSNGSQDDIEKILNVGILVLRGSNRASAMQLMHLFQLAMSKLKNGNYLEDIWKMGHVSEDTSGILFSTLAFFEFFTSAVPINSKIVLQSRKDRELIFFTRLIAGVINILQQLCRKRFEYRLAEERLAAQKDYIVNPYEQLHRQRHTSLSDNQGLSLNAVLSRVSQVKREVSRLKDLGRVSRHSVGFLNISFRNNSV</sequence>
<evidence type="ECO:0000256" key="3">
    <source>
        <dbReference type="ARBA" id="ARBA00022771"/>
    </source>
</evidence>
<dbReference type="InterPro" id="IPR032881">
    <property type="entry name" value="Oberon-like_PHD"/>
</dbReference>
<dbReference type="PANTHER" id="PTHR33345">
    <property type="entry name" value="ADAPTER PROTEIN, PUTATIVE-RELATED"/>
    <property type="match status" value="1"/>
</dbReference>
<dbReference type="EMBL" id="PNBA02000018">
    <property type="protein sequence ID" value="KAG6393090.1"/>
    <property type="molecule type" value="Genomic_DNA"/>
</dbReference>
<dbReference type="InterPro" id="IPR056034">
    <property type="entry name" value="DUF7615"/>
</dbReference>
<organism evidence="9">
    <name type="scientific">Salvia splendens</name>
    <name type="common">Scarlet sage</name>
    <dbReference type="NCBI Taxonomy" id="180675"/>
    <lineage>
        <taxon>Eukaryota</taxon>
        <taxon>Viridiplantae</taxon>
        <taxon>Streptophyta</taxon>
        <taxon>Embryophyta</taxon>
        <taxon>Tracheophyta</taxon>
        <taxon>Spermatophyta</taxon>
        <taxon>Magnoliopsida</taxon>
        <taxon>eudicotyledons</taxon>
        <taxon>Gunneridae</taxon>
        <taxon>Pentapetalae</taxon>
        <taxon>asterids</taxon>
        <taxon>lamiids</taxon>
        <taxon>Lamiales</taxon>
        <taxon>Lamiaceae</taxon>
        <taxon>Nepetoideae</taxon>
        <taxon>Mentheae</taxon>
        <taxon>Salviinae</taxon>
        <taxon>Salvia</taxon>
        <taxon>Salvia subgen. Calosphace</taxon>
        <taxon>core Calosphace</taxon>
    </lineage>
</organism>
<dbReference type="InterPro" id="IPR055508">
    <property type="entry name" value="DUF7081"/>
</dbReference>
<dbReference type="PANTHER" id="PTHR33345:SF6">
    <property type="entry name" value="OS03G0747200 PROTEIN"/>
    <property type="match status" value="1"/>
</dbReference>
<keyword evidence="4" id="KW-0862">Zinc</keyword>
<accession>A0A8X8WDH5</accession>
<feature type="domain" description="DUF7615" evidence="8">
    <location>
        <begin position="376"/>
        <end position="452"/>
    </location>
</feature>
<evidence type="ECO:0000313" key="10">
    <source>
        <dbReference type="Proteomes" id="UP000298416"/>
    </source>
</evidence>
<proteinExistence type="predicted"/>
<evidence type="ECO:0000313" key="9">
    <source>
        <dbReference type="EMBL" id="KAG6393090.1"/>
    </source>
</evidence>
<comment type="caution">
    <text evidence="9">The sequence shown here is derived from an EMBL/GenBank/DDBJ whole genome shotgun (WGS) entry which is preliminary data.</text>
</comment>
<evidence type="ECO:0000256" key="4">
    <source>
        <dbReference type="ARBA" id="ARBA00022833"/>
    </source>
</evidence>
<protein>
    <recommendedName>
        <fullName evidence="11">Oberon PHD finger domain-containing protein</fullName>
    </recommendedName>
</protein>
<dbReference type="Proteomes" id="UP000298416">
    <property type="component" value="Unassembled WGS sequence"/>
</dbReference>
<dbReference type="Pfam" id="PF23299">
    <property type="entry name" value="DUF7081"/>
    <property type="match status" value="1"/>
</dbReference>